<dbReference type="GO" id="GO:0007076">
    <property type="term" value="P:mitotic chromosome condensation"/>
    <property type="evidence" value="ECO:0007669"/>
    <property type="project" value="UniProtKB-ARBA"/>
</dbReference>
<dbReference type="EMBL" id="WJQU01000003">
    <property type="protein sequence ID" value="KAJ6637370.1"/>
    <property type="molecule type" value="Genomic_DNA"/>
</dbReference>
<dbReference type="Proteomes" id="UP001151699">
    <property type="component" value="Chromosome X"/>
</dbReference>
<dbReference type="InterPro" id="IPR029344">
    <property type="entry name" value="SLBP_RNA_bind"/>
</dbReference>
<dbReference type="GO" id="GO:0071204">
    <property type="term" value="C:histone pre-mRNA 3'end processing complex"/>
    <property type="evidence" value="ECO:0007669"/>
    <property type="project" value="TreeGrafter"/>
</dbReference>
<keyword evidence="6" id="KW-1185">Reference proteome</keyword>
<dbReference type="InterPro" id="IPR038294">
    <property type="entry name" value="SLBP_RNA_bind_sf"/>
</dbReference>
<reference evidence="5" key="1">
    <citation type="submission" date="2022-07" db="EMBL/GenBank/DDBJ databases">
        <authorList>
            <person name="Trinca V."/>
            <person name="Uliana J.V.C."/>
            <person name="Torres T.T."/>
            <person name="Ward R.J."/>
            <person name="Monesi N."/>
        </authorList>
    </citation>
    <scope>NUCLEOTIDE SEQUENCE</scope>
    <source>
        <strain evidence="5">HSMRA1968</strain>
        <tissue evidence="5">Whole embryos</tissue>
    </source>
</reference>
<evidence type="ECO:0000313" key="5">
    <source>
        <dbReference type="EMBL" id="KAJ6637370.1"/>
    </source>
</evidence>
<proteinExistence type="inferred from homology"/>
<dbReference type="GO" id="GO:0071207">
    <property type="term" value="F:histone pre-mRNA stem-loop binding"/>
    <property type="evidence" value="ECO:0007669"/>
    <property type="project" value="TreeGrafter"/>
</dbReference>
<feature type="region of interest" description="Disordered" evidence="3">
    <location>
        <begin position="172"/>
        <end position="208"/>
    </location>
</feature>
<feature type="compositionally biased region" description="Polar residues" evidence="3">
    <location>
        <begin position="195"/>
        <end position="205"/>
    </location>
</feature>
<feature type="compositionally biased region" description="Acidic residues" evidence="3">
    <location>
        <begin position="182"/>
        <end position="191"/>
    </location>
</feature>
<dbReference type="GO" id="GO:0003729">
    <property type="term" value="F:mRNA binding"/>
    <property type="evidence" value="ECO:0007669"/>
    <property type="project" value="InterPro"/>
</dbReference>
<dbReference type="GO" id="GO:0051028">
    <property type="term" value="P:mRNA transport"/>
    <property type="evidence" value="ECO:0007669"/>
    <property type="project" value="TreeGrafter"/>
</dbReference>
<dbReference type="PANTHER" id="PTHR17408:SF0">
    <property type="entry name" value="HISTONE RNA HAIRPIN-BINDING PROTEIN"/>
    <property type="match status" value="1"/>
</dbReference>
<feature type="compositionally biased region" description="Basic and acidic residues" evidence="3">
    <location>
        <begin position="288"/>
        <end position="299"/>
    </location>
</feature>
<dbReference type="PANTHER" id="PTHR17408">
    <property type="entry name" value="HISTONE RNA HAIRPIN-BINDING PROTEIN"/>
    <property type="match status" value="1"/>
</dbReference>
<dbReference type="GO" id="GO:0005737">
    <property type="term" value="C:cytoplasm"/>
    <property type="evidence" value="ECO:0007669"/>
    <property type="project" value="TreeGrafter"/>
</dbReference>
<dbReference type="Gene3D" id="1.10.8.1120">
    <property type="entry name" value="Histone RNA hairpin-binding protein RNA-binding domain"/>
    <property type="match status" value="1"/>
</dbReference>
<dbReference type="OrthoDB" id="265795at2759"/>
<comment type="similarity">
    <text evidence="1">Belongs to the SLBP family.</text>
</comment>
<feature type="region of interest" description="Disordered" evidence="3">
    <location>
        <begin position="281"/>
        <end position="305"/>
    </location>
</feature>
<accession>A0A9Q0MUK1</accession>
<dbReference type="InterPro" id="IPR026502">
    <property type="entry name" value="SLBP1/SLBP2"/>
</dbReference>
<dbReference type="Pfam" id="PF15247">
    <property type="entry name" value="SLBP_RNA_bind"/>
    <property type="match status" value="1"/>
</dbReference>
<dbReference type="FunFam" id="1.10.8.1120:FF:000001">
    <property type="entry name" value="Histone RNA hairpin-binding protein-like"/>
    <property type="match status" value="1"/>
</dbReference>
<name>A0A9Q0MUK1_9DIPT</name>
<dbReference type="GO" id="GO:0006398">
    <property type="term" value="P:mRNA 3'-end processing by stem-loop binding and cleavage"/>
    <property type="evidence" value="ECO:0007669"/>
    <property type="project" value="TreeGrafter"/>
</dbReference>
<evidence type="ECO:0000313" key="6">
    <source>
        <dbReference type="Proteomes" id="UP001151699"/>
    </source>
</evidence>
<organism evidence="5 6">
    <name type="scientific">Pseudolycoriella hygida</name>
    <dbReference type="NCBI Taxonomy" id="35572"/>
    <lineage>
        <taxon>Eukaryota</taxon>
        <taxon>Metazoa</taxon>
        <taxon>Ecdysozoa</taxon>
        <taxon>Arthropoda</taxon>
        <taxon>Hexapoda</taxon>
        <taxon>Insecta</taxon>
        <taxon>Pterygota</taxon>
        <taxon>Neoptera</taxon>
        <taxon>Endopterygota</taxon>
        <taxon>Diptera</taxon>
        <taxon>Nematocera</taxon>
        <taxon>Sciaroidea</taxon>
        <taxon>Sciaridae</taxon>
        <taxon>Pseudolycoriella</taxon>
    </lineage>
</organism>
<keyword evidence="2" id="KW-0694">RNA-binding</keyword>
<evidence type="ECO:0000256" key="1">
    <source>
        <dbReference type="ARBA" id="ARBA00006151"/>
    </source>
</evidence>
<comment type="caution">
    <text evidence="5">The sequence shown here is derived from an EMBL/GenBank/DDBJ whole genome shotgun (WGS) entry which is preliminary data.</text>
</comment>
<sequence length="305" mass="34727">MLCDSNSASLMSLDNSSSSLACESKEKFSSSKCAVNSWWEEVEAADQSVFQEEDAVNEVIQLPIKCSDSTDTVKLTVVSMDPNQLTFSNTIRDKDEPSDQFLDRSMENIDSTGANSREITLEFLDSSNGEKYERLIRDVKLKTSFKRRLSGDSRSSSPISFFPIRDEFESAADANDAKARDEDENLEEEEENAKGSHNSVPTGHGNSKRLRCAQEIETNAEILSRRQKQIDYGKNTIGYDNYIKQIPRNKRLKEHPWTPPKQYKYSRRAFDGLIKVWRTKLHSFDPPNSKDSKFDRNSESSDSDE</sequence>
<protein>
    <submittedName>
        <fullName evidence="5">Histone RNA hairpin-binding protein</fullName>
    </submittedName>
</protein>
<dbReference type="AlphaFoldDB" id="A0A9Q0MUK1"/>
<feature type="domain" description="Histone RNA hairpin-binding protein RNA-binding" evidence="4">
    <location>
        <begin position="219"/>
        <end position="286"/>
    </location>
</feature>
<evidence type="ECO:0000259" key="4">
    <source>
        <dbReference type="Pfam" id="PF15247"/>
    </source>
</evidence>
<evidence type="ECO:0000256" key="3">
    <source>
        <dbReference type="SAM" id="MobiDB-lite"/>
    </source>
</evidence>
<evidence type="ECO:0000256" key="2">
    <source>
        <dbReference type="ARBA" id="ARBA00022884"/>
    </source>
</evidence>
<gene>
    <name evidence="5" type="primary">Slbp</name>
    <name evidence="5" type="ORF">Bhyg_10100</name>
</gene>